<name>A0AAW2BH53_9ROSI</name>
<feature type="domain" description="Disease resistance protein Roq1-like winged-helix" evidence="4">
    <location>
        <begin position="256"/>
        <end position="328"/>
    </location>
</feature>
<feature type="domain" description="NB-ARC" evidence="3">
    <location>
        <begin position="33"/>
        <end position="189"/>
    </location>
</feature>
<dbReference type="Proteomes" id="UP001459277">
    <property type="component" value="Unassembled WGS sequence"/>
</dbReference>
<dbReference type="InterPro" id="IPR042197">
    <property type="entry name" value="Apaf_helical"/>
</dbReference>
<dbReference type="InterPro" id="IPR044974">
    <property type="entry name" value="Disease_R_plants"/>
</dbReference>
<dbReference type="PANTHER" id="PTHR11017">
    <property type="entry name" value="LEUCINE-RICH REPEAT-CONTAINING PROTEIN"/>
    <property type="match status" value="1"/>
</dbReference>
<evidence type="ECO:0000259" key="3">
    <source>
        <dbReference type="Pfam" id="PF00931"/>
    </source>
</evidence>
<keyword evidence="6" id="KW-1185">Reference proteome</keyword>
<keyword evidence="1" id="KW-0433">Leucine-rich repeat</keyword>
<evidence type="ECO:0000313" key="5">
    <source>
        <dbReference type="EMBL" id="KAK9985340.1"/>
    </source>
</evidence>
<reference evidence="5 6" key="1">
    <citation type="submission" date="2024-01" db="EMBL/GenBank/DDBJ databases">
        <title>A telomere-to-telomere, gap-free genome of sweet tea (Lithocarpus litseifolius).</title>
        <authorList>
            <person name="Zhou J."/>
        </authorList>
    </citation>
    <scope>NUCLEOTIDE SEQUENCE [LARGE SCALE GENOMIC DNA]</scope>
    <source>
        <strain evidence="5">Zhou-2022a</strain>
        <tissue evidence="5">Leaf</tissue>
    </source>
</reference>
<dbReference type="AlphaFoldDB" id="A0AAW2BH53"/>
<proteinExistence type="predicted"/>
<evidence type="ECO:0008006" key="7">
    <source>
        <dbReference type="Google" id="ProtNLM"/>
    </source>
</evidence>
<dbReference type="SUPFAM" id="SSF46785">
    <property type="entry name" value="Winged helix' DNA-binding domain"/>
    <property type="match status" value="1"/>
</dbReference>
<dbReference type="InterPro" id="IPR032675">
    <property type="entry name" value="LRR_dom_sf"/>
</dbReference>
<dbReference type="PANTHER" id="PTHR11017:SF559">
    <property type="entry name" value="DISEASE RESISTANCE PROTEIN CHL1"/>
    <property type="match status" value="1"/>
</dbReference>
<dbReference type="InterPro" id="IPR002182">
    <property type="entry name" value="NB-ARC"/>
</dbReference>
<evidence type="ECO:0000256" key="1">
    <source>
        <dbReference type="ARBA" id="ARBA00022614"/>
    </source>
</evidence>
<dbReference type="PRINTS" id="PR00364">
    <property type="entry name" value="DISEASERSIST"/>
</dbReference>
<dbReference type="SUPFAM" id="SSF52058">
    <property type="entry name" value="L domain-like"/>
    <property type="match status" value="1"/>
</dbReference>
<dbReference type="SUPFAM" id="SSF52540">
    <property type="entry name" value="P-loop containing nucleoside triphosphate hydrolases"/>
    <property type="match status" value="1"/>
</dbReference>
<dbReference type="InterPro" id="IPR027417">
    <property type="entry name" value="P-loop_NTPase"/>
</dbReference>
<evidence type="ECO:0000256" key="2">
    <source>
        <dbReference type="ARBA" id="ARBA00022737"/>
    </source>
</evidence>
<dbReference type="InterPro" id="IPR036390">
    <property type="entry name" value="WH_DNA-bd_sf"/>
</dbReference>
<dbReference type="InterPro" id="IPR058192">
    <property type="entry name" value="WHD_ROQ1-like"/>
</dbReference>
<dbReference type="Pfam" id="PF23282">
    <property type="entry name" value="WHD_ROQ1"/>
    <property type="match status" value="1"/>
</dbReference>
<accession>A0AAW2BH53</accession>
<protein>
    <recommendedName>
        <fullName evidence="7">TMV resistance protein N</fullName>
    </recommendedName>
</protein>
<evidence type="ECO:0000313" key="6">
    <source>
        <dbReference type="Proteomes" id="UP001459277"/>
    </source>
</evidence>
<keyword evidence="2" id="KW-0677">Repeat</keyword>
<dbReference type="GO" id="GO:0006952">
    <property type="term" value="P:defense response"/>
    <property type="evidence" value="ECO:0007669"/>
    <property type="project" value="InterPro"/>
</dbReference>
<sequence length="679" mass="77096">MNKKLSPKFSGIDNNLIGMESIIEEFIPSYLDFGDNVCMIGICGMGGIGKTTLARVVCKMYSEQFDVPCFIADVREKSEKGDLLQLQKQFLKESLGEIEIWDVHQGVDVIKNRLRHKKVLLVLDDVSQVKQLENLAGGHHWFGSGSRIIITTRDERVLVEHGVRKIYKLNGLKNNDALKLFCLKAFKNEQPEEGYMHLSQEVVNYAGSLPLALVILGSHLFKRTIVEWRSALDNVKKNSKKEIFDVHKISYDGLEEMRKEIFLDIACFFKGWYKFEVIRILENCGFDAIICIRDLLDKSLLTITGDHEILGMHDLVQEMGVKIVRQQSCGDLGRQSRLWLFEDLLCVLENNMATNAIQAIVITNYWNWKASFNFKEFPEGFSKMSNLRLLIIVGLPDPNALNCVPNSLRYLSWKYCPLKCLPSSLQPKELVGLDLLNSKLEYLWKGAKCLGKLKSIDLSFSENLIRTPDFSGVSRLEVLHLAWCTNLVGLHPSIGQLSKLRSLNLNFCKSLTNLPILSAKVESLTSISLSGCLKVKKIPEFKGTMKSLSQLILGRTAIEELPPSSTECLTALEILDLKDCDDLKCLLSNMDSLRARVKAIGDTPHSQYVSKFHFGRCSKDHVWLLYLSRDDWFSTVGNGECSQIEIVFENDLGSIYPSSENPMSMWTMWSVWYTSKTWN</sequence>
<organism evidence="5 6">
    <name type="scientific">Lithocarpus litseifolius</name>
    <dbReference type="NCBI Taxonomy" id="425828"/>
    <lineage>
        <taxon>Eukaryota</taxon>
        <taxon>Viridiplantae</taxon>
        <taxon>Streptophyta</taxon>
        <taxon>Embryophyta</taxon>
        <taxon>Tracheophyta</taxon>
        <taxon>Spermatophyta</taxon>
        <taxon>Magnoliopsida</taxon>
        <taxon>eudicotyledons</taxon>
        <taxon>Gunneridae</taxon>
        <taxon>Pentapetalae</taxon>
        <taxon>rosids</taxon>
        <taxon>fabids</taxon>
        <taxon>Fagales</taxon>
        <taxon>Fagaceae</taxon>
        <taxon>Lithocarpus</taxon>
    </lineage>
</organism>
<dbReference type="Gene3D" id="3.80.10.10">
    <property type="entry name" value="Ribonuclease Inhibitor"/>
    <property type="match status" value="2"/>
</dbReference>
<dbReference type="Gene3D" id="1.10.8.430">
    <property type="entry name" value="Helical domain of apoptotic protease-activating factors"/>
    <property type="match status" value="1"/>
</dbReference>
<dbReference type="Pfam" id="PF00931">
    <property type="entry name" value="NB-ARC"/>
    <property type="match status" value="1"/>
</dbReference>
<dbReference type="EMBL" id="JAZDWU010000011">
    <property type="protein sequence ID" value="KAK9985340.1"/>
    <property type="molecule type" value="Genomic_DNA"/>
</dbReference>
<comment type="caution">
    <text evidence="5">The sequence shown here is derived from an EMBL/GenBank/DDBJ whole genome shotgun (WGS) entry which is preliminary data.</text>
</comment>
<evidence type="ECO:0000259" key="4">
    <source>
        <dbReference type="Pfam" id="PF23282"/>
    </source>
</evidence>
<dbReference type="GO" id="GO:0043531">
    <property type="term" value="F:ADP binding"/>
    <property type="evidence" value="ECO:0007669"/>
    <property type="project" value="InterPro"/>
</dbReference>
<dbReference type="Gene3D" id="3.40.50.300">
    <property type="entry name" value="P-loop containing nucleotide triphosphate hydrolases"/>
    <property type="match status" value="1"/>
</dbReference>
<gene>
    <name evidence="5" type="ORF">SO802_030291</name>
</gene>